<name>A0A7S2EXL8_TRICV</name>
<feature type="compositionally biased region" description="Basic and acidic residues" evidence="6">
    <location>
        <begin position="348"/>
        <end position="357"/>
    </location>
</feature>
<dbReference type="InterPro" id="IPR011629">
    <property type="entry name" value="CobW-like_C"/>
</dbReference>
<dbReference type="EMBL" id="HBGO01035714">
    <property type="protein sequence ID" value="CAD9360334.1"/>
    <property type="molecule type" value="Transcribed_RNA"/>
</dbReference>
<dbReference type="GO" id="GO:0000166">
    <property type="term" value="F:nucleotide binding"/>
    <property type="evidence" value="ECO:0007669"/>
    <property type="project" value="UniProtKB-KW"/>
</dbReference>
<dbReference type="InterPro" id="IPR051927">
    <property type="entry name" value="Zn_Chap_cDPG_Synth"/>
</dbReference>
<dbReference type="SUPFAM" id="SSF52540">
    <property type="entry name" value="P-loop containing nucleoside triphosphate hydrolases"/>
    <property type="match status" value="1"/>
</dbReference>
<feature type="domain" description="CobW C-terminal" evidence="7">
    <location>
        <begin position="300"/>
        <end position="492"/>
    </location>
</feature>
<evidence type="ECO:0000256" key="4">
    <source>
        <dbReference type="ARBA" id="ARBA00034320"/>
    </source>
</evidence>
<keyword evidence="1" id="KW-0547">Nucleotide-binding</keyword>
<dbReference type="Gene3D" id="3.30.1220.10">
    <property type="entry name" value="CobW-like, C-terminal domain"/>
    <property type="match status" value="1"/>
</dbReference>
<organism evidence="8">
    <name type="scientific">Trieres chinensis</name>
    <name type="common">Marine centric diatom</name>
    <name type="synonym">Odontella sinensis</name>
    <dbReference type="NCBI Taxonomy" id="1514140"/>
    <lineage>
        <taxon>Eukaryota</taxon>
        <taxon>Sar</taxon>
        <taxon>Stramenopiles</taxon>
        <taxon>Ochrophyta</taxon>
        <taxon>Bacillariophyta</taxon>
        <taxon>Mediophyceae</taxon>
        <taxon>Biddulphiophycidae</taxon>
        <taxon>Eupodiscales</taxon>
        <taxon>Parodontellaceae</taxon>
        <taxon>Trieres</taxon>
    </lineage>
</organism>
<dbReference type="PANTHER" id="PTHR43603:SF1">
    <property type="entry name" value="ZINC-REGULATED GTPASE METALLOPROTEIN ACTIVATOR 1"/>
    <property type="match status" value="1"/>
</dbReference>
<dbReference type="InterPro" id="IPR003495">
    <property type="entry name" value="CobW/HypB/UreG_nucleotide-bd"/>
</dbReference>
<dbReference type="AlphaFoldDB" id="A0A7S2EXL8"/>
<evidence type="ECO:0000256" key="2">
    <source>
        <dbReference type="ARBA" id="ARBA00022801"/>
    </source>
</evidence>
<dbReference type="Pfam" id="PF07683">
    <property type="entry name" value="CobW_C"/>
    <property type="match status" value="1"/>
</dbReference>
<evidence type="ECO:0000256" key="3">
    <source>
        <dbReference type="ARBA" id="ARBA00023186"/>
    </source>
</evidence>
<dbReference type="SUPFAM" id="SSF90002">
    <property type="entry name" value="Hypothetical protein YjiA, C-terminal domain"/>
    <property type="match status" value="1"/>
</dbReference>
<dbReference type="InterPro" id="IPR027417">
    <property type="entry name" value="P-loop_NTPase"/>
</dbReference>
<feature type="region of interest" description="Disordered" evidence="6">
    <location>
        <begin position="332"/>
        <end position="381"/>
    </location>
</feature>
<gene>
    <name evidence="8" type="ORF">OSIN01602_LOCUS20636</name>
</gene>
<proteinExistence type="inferred from homology"/>
<evidence type="ECO:0000256" key="6">
    <source>
        <dbReference type="SAM" id="MobiDB-lite"/>
    </source>
</evidence>
<dbReference type="CDD" id="cd03112">
    <property type="entry name" value="CobW-like"/>
    <property type="match status" value="1"/>
</dbReference>
<evidence type="ECO:0000256" key="5">
    <source>
        <dbReference type="ARBA" id="ARBA00049117"/>
    </source>
</evidence>
<sequence>MTRKRKTEEAPKLPVTLLSGFLGAGKSTLLRHILETKHSDEKFKCAVIVNDMAELNIDKNLIESTGLVQSDEVVSMQNGCVCCSLSGDLIDQMTKLAQMSTYDYMIIEASGVSEPAAIAALFAECSEGHDHSEHKTVAVADVAYLDTIVTVIDSSEFLQNLDHMANPGKEKFPKLLAEQVEYSNVVLLNKTDLVDEHQLKQVYEKVSLLNSDVKILTCKNSSIDVMEVLNTGMFNANDFDLSRFVERFEKEESKSCCKAAVNRGEPPCCLRARTVDSGKSQILLPSKKNQKTRHGENYDISSFIYKARRPFRSSKFNENFLAKYFLALDEDEEEEGEEEEVQEENEDKMEGGQKDLENGENEEIGTGGVAPDSDATQEDKEKAIKQLQEEGDSKKKARIEMMGAVLRVKGFLWQASSHDLVGFISTAGNVAQVSSPGSWNVLEEKAWKGTESEKMKLRKDWVDPWGDRRQELVFIGQNLKHNAIQGILDSCLLTDEEMALGVDGWKAIFGDVFLTGEE</sequence>
<evidence type="ECO:0000259" key="7">
    <source>
        <dbReference type="SMART" id="SM00833"/>
    </source>
</evidence>
<comment type="similarity">
    <text evidence="4">Belongs to the SIMIBI class G3E GTPase family. ZNG1 subfamily.</text>
</comment>
<accession>A0A7S2EXL8</accession>
<dbReference type="SMART" id="SM00833">
    <property type="entry name" value="CobW_C"/>
    <property type="match status" value="1"/>
</dbReference>
<reference evidence="8" key="1">
    <citation type="submission" date="2021-01" db="EMBL/GenBank/DDBJ databases">
        <authorList>
            <person name="Corre E."/>
            <person name="Pelletier E."/>
            <person name="Niang G."/>
            <person name="Scheremetjew M."/>
            <person name="Finn R."/>
            <person name="Kale V."/>
            <person name="Holt S."/>
            <person name="Cochrane G."/>
            <person name="Meng A."/>
            <person name="Brown T."/>
            <person name="Cohen L."/>
        </authorList>
    </citation>
    <scope>NUCLEOTIDE SEQUENCE</scope>
    <source>
        <strain evidence="8">Grunow 1884</strain>
    </source>
</reference>
<protein>
    <recommendedName>
        <fullName evidence="7">CobW C-terminal domain-containing protein</fullName>
    </recommendedName>
</protein>
<keyword evidence="3" id="KW-0143">Chaperone</keyword>
<dbReference type="PANTHER" id="PTHR43603">
    <property type="entry name" value="COBW DOMAIN-CONTAINING PROTEIN DDB_G0274527"/>
    <property type="match status" value="1"/>
</dbReference>
<comment type="catalytic activity">
    <reaction evidence="5">
        <text>GTP + H2O = GDP + phosphate + H(+)</text>
        <dbReference type="Rhea" id="RHEA:19669"/>
        <dbReference type="ChEBI" id="CHEBI:15377"/>
        <dbReference type="ChEBI" id="CHEBI:15378"/>
        <dbReference type="ChEBI" id="CHEBI:37565"/>
        <dbReference type="ChEBI" id="CHEBI:43474"/>
        <dbReference type="ChEBI" id="CHEBI:58189"/>
    </reaction>
    <physiologicalReaction direction="left-to-right" evidence="5">
        <dbReference type="Rhea" id="RHEA:19670"/>
    </physiologicalReaction>
</comment>
<evidence type="ECO:0000313" key="8">
    <source>
        <dbReference type="EMBL" id="CAD9360334.1"/>
    </source>
</evidence>
<evidence type="ECO:0000256" key="1">
    <source>
        <dbReference type="ARBA" id="ARBA00022741"/>
    </source>
</evidence>
<feature type="compositionally biased region" description="Acidic residues" evidence="6">
    <location>
        <begin position="332"/>
        <end position="347"/>
    </location>
</feature>
<dbReference type="GO" id="GO:0016787">
    <property type="term" value="F:hydrolase activity"/>
    <property type="evidence" value="ECO:0007669"/>
    <property type="project" value="UniProtKB-KW"/>
</dbReference>
<dbReference type="InterPro" id="IPR036627">
    <property type="entry name" value="CobW-likC_sf"/>
</dbReference>
<keyword evidence="2" id="KW-0378">Hydrolase</keyword>
<dbReference type="Pfam" id="PF02492">
    <property type="entry name" value="cobW"/>
    <property type="match status" value="1"/>
</dbReference>
<dbReference type="Gene3D" id="3.40.50.300">
    <property type="entry name" value="P-loop containing nucleotide triphosphate hydrolases"/>
    <property type="match status" value="1"/>
</dbReference>